<dbReference type="EMBL" id="JAAALK010000085">
    <property type="protein sequence ID" value="KAG8083535.1"/>
    <property type="molecule type" value="Genomic_DNA"/>
</dbReference>
<proteinExistence type="predicted"/>
<evidence type="ECO:0000313" key="2">
    <source>
        <dbReference type="Proteomes" id="UP000729402"/>
    </source>
</evidence>
<gene>
    <name evidence="1" type="ORF">GUJ93_ZPchr0015g6803</name>
</gene>
<comment type="caution">
    <text evidence="1">The sequence shown here is derived from an EMBL/GenBank/DDBJ whole genome shotgun (WGS) entry which is preliminary data.</text>
</comment>
<accession>A0A8J5VVK4</accession>
<protein>
    <submittedName>
        <fullName evidence="1">Uncharacterized protein</fullName>
    </submittedName>
</protein>
<evidence type="ECO:0000313" key="1">
    <source>
        <dbReference type="EMBL" id="KAG8083535.1"/>
    </source>
</evidence>
<reference evidence="1" key="1">
    <citation type="journal article" date="2021" name="bioRxiv">
        <title>Whole Genome Assembly and Annotation of Northern Wild Rice, Zizania palustris L., Supports a Whole Genome Duplication in the Zizania Genus.</title>
        <authorList>
            <person name="Haas M."/>
            <person name="Kono T."/>
            <person name="Macchietto M."/>
            <person name="Millas R."/>
            <person name="McGilp L."/>
            <person name="Shao M."/>
            <person name="Duquette J."/>
            <person name="Hirsch C.N."/>
            <person name="Kimball J."/>
        </authorList>
    </citation>
    <scope>NUCLEOTIDE SEQUENCE</scope>
    <source>
        <tissue evidence="1">Fresh leaf tissue</tissue>
    </source>
</reference>
<organism evidence="1 2">
    <name type="scientific">Zizania palustris</name>
    <name type="common">Northern wild rice</name>
    <dbReference type="NCBI Taxonomy" id="103762"/>
    <lineage>
        <taxon>Eukaryota</taxon>
        <taxon>Viridiplantae</taxon>
        <taxon>Streptophyta</taxon>
        <taxon>Embryophyta</taxon>
        <taxon>Tracheophyta</taxon>
        <taxon>Spermatophyta</taxon>
        <taxon>Magnoliopsida</taxon>
        <taxon>Liliopsida</taxon>
        <taxon>Poales</taxon>
        <taxon>Poaceae</taxon>
        <taxon>BOP clade</taxon>
        <taxon>Oryzoideae</taxon>
        <taxon>Oryzeae</taxon>
        <taxon>Zizaniinae</taxon>
        <taxon>Zizania</taxon>
    </lineage>
</organism>
<sequence length="86" mass="9706">MQVFGAKIKILSREKKAPAASQFSAFCESAHYCRGVHGNLVPVTRQLQPLLAAYNDLRAIAIVWSSGRRRHADDRREQFEAYGDDD</sequence>
<dbReference type="Proteomes" id="UP000729402">
    <property type="component" value="Unassembled WGS sequence"/>
</dbReference>
<dbReference type="AlphaFoldDB" id="A0A8J5VVK4"/>
<name>A0A8J5VVK4_ZIZPA</name>
<keyword evidence="2" id="KW-1185">Reference proteome</keyword>
<reference evidence="1" key="2">
    <citation type="submission" date="2021-02" db="EMBL/GenBank/DDBJ databases">
        <authorList>
            <person name="Kimball J.A."/>
            <person name="Haas M.W."/>
            <person name="Macchietto M."/>
            <person name="Kono T."/>
            <person name="Duquette J."/>
            <person name="Shao M."/>
        </authorList>
    </citation>
    <scope>NUCLEOTIDE SEQUENCE</scope>
    <source>
        <tissue evidence="1">Fresh leaf tissue</tissue>
    </source>
</reference>